<protein>
    <recommendedName>
        <fullName evidence="3">DUF4160 domain-containing protein</fullName>
    </recommendedName>
</protein>
<proteinExistence type="predicted"/>
<comment type="caution">
    <text evidence="1">The sequence shown here is derived from an EMBL/GenBank/DDBJ whole genome shotgun (WGS) entry which is preliminary data.</text>
</comment>
<evidence type="ECO:0000313" key="2">
    <source>
        <dbReference type="Proteomes" id="UP000030993"/>
    </source>
</evidence>
<name>A0A0B2K0D8_9FIRM</name>
<gene>
    <name evidence="1" type="ORF">NZ47_05760</name>
</gene>
<sequence length="92" mass="10649">MPQIFKIAGYLVFFWSNESEPLEPIHVHITQGTPSGNATKVWITQGGKCLLAHNNSRIPERVLKDIMAVIEARSKDIIQQWYEFHNEISYYC</sequence>
<evidence type="ECO:0008006" key="3">
    <source>
        <dbReference type="Google" id="ProtNLM"/>
    </source>
</evidence>
<reference evidence="1 2" key="1">
    <citation type="journal article" date="2013" name="PLoS ONE">
        <title>Identification and characterization of three novel lipases belonging to families II and V from Anaerovibrio lipolyticus 5ST.</title>
        <authorList>
            <person name="Prive F."/>
            <person name="Kaderbhai N.N."/>
            <person name="Girdwood S."/>
            <person name="Worgan H.J."/>
            <person name="Pinloche E."/>
            <person name="Scollan N.D."/>
            <person name="Huws S.A."/>
            <person name="Newbold C.J."/>
        </authorList>
    </citation>
    <scope>NUCLEOTIDE SEQUENCE [LARGE SCALE GENOMIC DNA]</scope>
    <source>
        <strain evidence="1 2">5S</strain>
    </source>
</reference>
<dbReference type="Pfam" id="PF13711">
    <property type="entry name" value="DUF4160"/>
    <property type="match status" value="1"/>
</dbReference>
<accession>A0A0B2K0D8</accession>
<dbReference type="Proteomes" id="UP000030993">
    <property type="component" value="Unassembled WGS sequence"/>
</dbReference>
<evidence type="ECO:0000313" key="1">
    <source>
        <dbReference type="EMBL" id="KHM52281.1"/>
    </source>
</evidence>
<dbReference type="AlphaFoldDB" id="A0A0B2K0D8"/>
<keyword evidence="2" id="KW-1185">Reference proteome</keyword>
<dbReference type="InterPro" id="IPR025427">
    <property type="entry name" value="DUF4160"/>
</dbReference>
<dbReference type="RefSeq" id="WP_039207443.1">
    <property type="nucleotide sequence ID" value="NZ_JSCE01000117.1"/>
</dbReference>
<dbReference type="EMBL" id="JSCE01000117">
    <property type="protein sequence ID" value="KHM52281.1"/>
    <property type="molecule type" value="Genomic_DNA"/>
</dbReference>
<dbReference type="STRING" id="82374.NZ47_05760"/>
<organism evidence="1 2">
    <name type="scientific">Anaerovibrio lipolyticus</name>
    <dbReference type="NCBI Taxonomy" id="82374"/>
    <lineage>
        <taxon>Bacteria</taxon>
        <taxon>Bacillati</taxon>
        <taxon>Bacillota</taxon>
        <taxon>Negativicutes</taxon>
        <taxon>Selenomonadales</taxon>
        <taxon>Selenomonadaceae</taxon>
        <taxon>Anaerovibrio</taxon>
    </lineage>
</organism>